<reference evidence="2" key="2">
    <citation type="submission" date="2017-02" db="UniProtKB">
        <authorList>
            <consortium name="WormBaseParasite"/>
        </authorList>
    </citation>
    <scope>IDENTIFICATION</scope>
</reference>
<dbReference type="Proteomes" id="UP000035642">
    <property type="component" value="Unassembled WGS sequence"/>
</dbReference>
<sequence length="88" mass="9534">MATICSYNARTLASESSIEDLLMQARVVRYDIIGLATARRRLPFNTVCDTGETWDSRGVGGDGVLLNTSLSMNIGSSNSLQPDSDVYD</sequence>
<evidence type="ECO:0000313" key="2">
    <source>
        <dbReference type="WBParaSite" id="ACAC_0000071301-mRNA-1"/>
    </source>
</evidence>
<keyword evidence="1" id="KW-1185">Reference proteome</keyword>
<protein>
    <submittedName>
        <fullName evidence="2">Uncharacterized protein</fullName>
    </submittedName>
</protein>
<proteinExistence type="predicted"/>
<accession>A0A0K0CU56</accession>
<organism evidence="1 2">
    <name type="scientific">Angiostrongylus cantonensis</name>
    <name type="common">Rat lungworm</name>
    <dbReference type="NCBI Taxonomy" id="6313"/>
    <lineage>
        <taxon>Eukaryota</taxon>
        <taxon>Metazoa</taxon>
        <taxon>Ecdysozoa</taxon>
        <taxon>Nematoda</taxon>
        <taxon>Chromadorea</taxon>
        <taxon>Rhabditida</taxon>
        <taxon>Rhabditina</taxon>
        <taxon>Rhabditomorpha</taxon>
        <taxon>Strongyloidea</taxon>
        <taxon>Metastrongylidae</taxon>
        <taxon>Angiostrongylus</taxon>
    </lineage>
</organism>
<reference evidence="1" key="1">
    <citation type="submission" date="2012-09" db="EMBL/GenBank/DDBJ databases">
        <authorList>
            <person name="Martin A.A."/>
        </authorList>
    </citation>
    <scope>NUCLEOTIDE SEQUENCE</scope>
</reference>
<name>A0A0K0CU56_ANGCA</name>
<dbReference type="WBParaSite" id="ACAC_0000071301-mRNA-1">
    <property type="protein sequence ID" value="ACAC_0000071301-mRNA-1"/>
    <property type="gene ID" value="ACAC_0000071301"/>
</dbReference>
<evidence type="ECO:0000313" key="1">
    <source>
        <dbReference type="Proteomes" id="UP000035642"/>
    </source>
</evidence>
<dbReference type="AlphaFoldDB" id="A0A0K0CU56"/>